<evidence type="ECO:0000256" key="7">
    <source>
        <dbReference type="ARBA" id="ARBA00024033"/>
    </source>
</evidence>
<feature type="transmembrane region" description="Helical" evidence="8">
    <location>
        <begin position="313"/>
        <end position="333"/>
    </location>
</feature>
<keyword evidence="4 8" id="KW-0812">Transmembrane</keyword>
<name>A0A951UUR1_9CYAN</name>
<reference evidence="9" key="2">
    <citation type="journal article" date="2022" name="Microbiol. Resour. Announc.">
        <title>Metagenome Sequencing to Explore Phylogenomics of Terrestrial Cyanobacteria.</title>
        <authorList>
            <person name="Ward R.D."/>
            <person name="Stajich J.E."/>
            <person name="Johansen J.R."/>
            <person name="Huntemann M."/>
            <person name="Clum A."/>
            <person name="Foster B."/>
            <person name="Foster B."/>
            <person name="Roux S."/>
            <person name="Palaniappan K."/>
            <person name="Varghese N."/>
            <person name="Mukherjee S."/>
            <person name="Reddy T.B.K."/>
            <person name="Daum C."/>
            <person name="Copeland A."/>
            <person name="Chen I.A."/>
            <person name="Ivanova N.N."/>
            <person name="Kyrpides N.C."/>
            <person name="Shapiro N."/>
            <person name="Eloe-Fadrosh E.A."/>
            <person name="Pietrasiak N."/>
        </authorList>
    </citation>
    <scope>NUCLEOTIDE SEQUENCE</scope>
    <source>
        <strain evidence="9">GSE-NOS-MK-12-04C</strain>
    </source>
</reference>
<comment type="caution">
    <text evidence="9">The sequence shown here is derived from an EMBL/GenBank/DDBJ whole genome shotgun (WGS) entry which is preliminary data.</text>
</comment>
<feature type="transmembrane region" description="Helical" evidence="8">
    <location>
        <begin position="15"/>
        <end position="33"/>
    </location>
</feature>
<comment type="similarity">
    <text evidence="7">Belongs to the glycosyltransferase 87 family.</text>
</comment>
<evidence type="ECO:0000256" key="6">
    <source>
        <dbReference type="ARBA" id="ARBA00023136"/>
    </source>
</evidence>
<accession>A0A951UUR1</accession>
<dbReference type="EMBL" id="JAHHGZ010000029">
    <property type="protein sequence ID" value="MBW4670319.1"/>
    <property type="molecule type" value="Genomic_DNA"/>
</dbReference>
<evidence type="ECO:0000256" key="1">
    <source>
        <dbReference type="ARBA" id="ARBA00004651"/>
    </source>
</evidence>
<gene>
    <name evidence="9" type="ORF">KME60_23615</name>
</gene>
<evidence type="ECO:0000256" key="4">
    <source>
        <dbReference type="ARBA" id="ARBA00022692"/>
    </source>
</evidence>
<protein>
    <submittedName>
        <fullName evidence="9">DUF2029 domain-containing protein</fullName>
    </submittedName>
</protein>
<proteinExistence type="inferred from homology"/>
<feature type="transmembrane region" description="Helical" evidence="8">
    <location>
        <begin position="112"/>
        <end position="131"/>
    </location>
</feature>
<dbReference type="InterPro" id="IPR018584">
    <property type="entry name" value="GT87"/>
</dbReference>
<reference evidence="9" key="1">
    <citation type="submission" date="2021-05" db="EMBL/GenBank/DDBJ databases">
        <authorList>
            <person name="Pietrasiak N."/>
            <person name="Ward R."/>
            <person name="Stajich J.E."/>
            <person name="Kurbessoian T."/>
        </authorList>
    </citation>
    <scope>NUCLEOTIDE SEQUENCE</scope>
    <source>
        <strain evidence="9">GSE-NOS-MK-12-04C</strain>
    </source>
</reference>
<dbReference type="GO" id="GO:0005886">
    <property type="term" value="C:plasma membrane"/>
    <property type="evidence" value="ECO:0007669"/>
    <property type="project" value="UniProtKB-SubCell"/>
</dbReference>
<sequence length="448" mass="51257">MSIDTSTHHKNLQKILNLFLIFAIIITLLSATIDLKNTLKGGGVDLRNRVVGARLLNKGLDPYYFKWKPGNDERLLDPLDHTSILVSRVTVNPSILLFHSLFANLHYFPQRIFWFILQWFFLISSIILLFVRKNFDNLQTKFVLGITLILIAGSSFWKLHVDVGQFYVVYVFLLSLAYYFFTSEQKFNNAIGGLFIGLAACFRFPIIIMVLPMILFKQIKMLTTTLVSFFICLVASFFLAGSQVWQSYFSAMQTFGKLNIGSISVDKDNGELIYPKVIEGMDNIRNIIEMPSPDTSIQSLVKKFLSFNLESNYLILMLAGVLLLYSFLIYSLSRRSNHAAKTSNIDIIFLIGTISILIVDFFIPAPRYQYNNIQLLIPFFLILQNVNFNIRMLSCTFSMFTGFLIMNGLFVWLPLEILLGESLVLSSMILISLMIASRISTDWNKKQT</sequence>
<feature type="transmembrane region" description="Helical" evidence="8">
    <location>
        <begin position="221"/>
        <end position="240"/>
    </location>
</feature>
<feature type="transmembrane region" description="Helical" evidence="8">
    <location>
        <begin position="193"/>
        <end position="215"/>
    </location>
</feature>
<evidence type="ECO:0000256" key="2">
    <source>
        <dbReference type="ARBA" id="ARBA00022475"/>
    </source>
</evidence>
<evidence type="ECO:0000313" key="9">
    <source>
        <dbReference type="EMBL" id="MBW4670319.1"/>
    </source>
</evidence>
<keyword evidence="3" id="KW-0808">Transferase</keyword>
<feature type="transmembrane region" description="Helical" evidence="8">
    <location>
        <begin position="417"/>
        <end position="436"/>
    </location>
</feature>
<evidence type="ECO:0000256" key="8">
    <source>
        <dbReference type="SAM" id="Phobius"/>
    </source>
</evidence>
<feature type="transmembrane region" description="Helical" evidence="8">
    <location>
        <begin position="375"/>
        <end position="405"/>
    </location>
</feature>
<feature type="transmembrane region" description="Helical" evidence="8">
    <location>
        <begin position="345"/>
        <end position="363"/>
    </location>
</feature>
<dbReference type="AlphaFoldDB" id="A0A951UUR1"/>
<feature type="transmembrane region" description="Helical" evidence="8">
    <location>
        <begin position="163"/>
        <end position="181"/>
    </location>
</feature>
<keyword evidence="2" id="KW-1003">Cell membrane</keyword>
<evidence type="ECO:0000256" key="3">
    <source>
        <dbReference type="ARBA" id="ARBA00022679"/>
    </source>
</evidence>
<evidence type="ECO:0000256" key="5">
    <source>
        <dbReference type="ARBA" id="ARBA00022989"/>
    </source>
</evidence>
<dbReference type="Pfam" id="PF09594">
    <property type="entry name" value="GT87"/>
    <property type="match status" value="1"/>
</dbReference>
<dbReference type="GO" id="GO:0016758">
    <property type="term" value="F:hexosyltransferase activity"/>
    <property type="evidence" value="ECO:0007669"/>
    <property type="project" value="InterPro"/>
</dbReference>
<keyword evidence="6 8" id="KW-0472">Membrane</keyword>
<feature type="transmembrane region" description="Helical" evidence="8">
    <location>
        <begin position="138"/>
        <end position="157"/>
    </location>
</feature>
<dbReference type="Proteomes" id="UP000729701">
    <property type="component" value="Unassembled WGS sequence"/>
</dbReference>
<evidence type="ECO:0000313" key="10">
    <source>
        <dbReference type="Proteomes" id="UP000729701"/>
    </source>
</evidence>
<comment type="subcellular location">
    <subcellularLocation>
        <location evidence="1">Cell membrane</location>
        <topology evidence="1">Multi-pass membrane protein</topology>
    </subcellularLocation>
</comment>
<organism evidence="9 10">
    <name type="scientific">Cyanomargarita calcarea GSE-NOS-MK-12-04C</name>
    <dbReference type="NCBI Taxonomy" id="2839659"/>
    <lineage>
        <taxon>Bacteria</taxon>
        <taxon>Bacillati</taxon>
        <taxon>Cyanobacteriota</taxon>
        <taxon>Cyanophyceae</taxon>
        <taxon>Nostocales</taxon>
        <taxon>Cyanomargaritaceae</taxon>
        <taxon>Cyanomargarita</taxon>
    </lineage>
</organism>
<keyword evidence="5 8" id="KW-1133">Transmembrane helix</keyword>